<evidence type="ECO:0000256" key="3">
    <source>
        <dbReference type="ARBA" id="ARBA00023015"/>
    </source>
</evidence>
<dbReference type="Pfam" id="PF03704">
    <property type="entry name" value="BTAD"/>
    <property type="match status" value="1"/>
</dbReference>
<dbReference type="InterPro" id="IPR036388">
    <property type="entry name" value="WH-like_DNA-bd_sf"/>
</dbReference>
<reference evidence="10 11" key="1">
    <citation type="submission" date="2018-11" db="EMBL/GenBank/DDBJ databases">
        <title>Sequencing the genomes of 1000 actinobacteria strains.</title>
        <authorList>
            <person name="Klenk H.-P."/>
        </authorList>
    </citation>
    <scope>NUCLEOTIDE SEQUENCE [LARGE SCALE GENOMIC DNA]</scope>
    <source>
        <strain evidence="8 11">DSM 44780</strain>
        <strain evidence="9 10">DSM 44781</strain>
    </source>
</reference>
<dbReference type="SUPFAM" id="SSF48452">
    <property type="entry name" value="TPR-like"/>
    <property type="match status" value="1"/>
</dbReference>
<dbReference type="Gene3D" id="1.25.40.10">
    <property type="entry name" value="Tetratricopeptide repeat domain"/>
    <property type="match status" value="1"/>
</dbReference>
<accession>A0A3N4RSG2</accession>
<organism evidence="9 10">
    <name type="scientific">Kitasatospora cineracea</name>
    <dbReference type="NCBI Taxonomy" id="88074"/>
    <lineage>
        <taxon>Bacteria</taxon>
        <taxon>Bacillati</taxon>
        <taxon>Actinomycetota</taxon>
        <taxon>Actinomycetes</taxon>
        <taxon>Kitasatosporales</taxon>
        <taxon>Streptomycetaceae</taxon>
        <taxon>Kitasatospora</taxon>
    </lineage>
</organism>
<dbReference type="EMBL" id="RKQG01000005">
    <property type="protein sequence ID" value="RPE26964.1"/>
    <property type="molecule type" value="Genomic_DNA"/>
</dbReference>
<dbReference type="EMBL" id="RJVJ01000004">
    <property type="protein sequence ID" value="ROR34027.1"/>
    <property type="molecule type" value="Genomic_DNA"/>
</dbReference>
<evidence type="ECO:0000259" key="7">
    <source>
        <dbReference type="PROSITE" id="PS51755"/>
    </source>
</evidence>
<dbReference type="PANTHER" id="PTHR35807:SF1">
    <property type="entry name" value="TRANSCRIPTIONAL REGULATOR REDD"/>
    <property type="match status" value="1"/>
</dbReference>
<evidence type="ECO:0000256" key="6">
    <source>
        <dbReference type="PROSITE-ProRule" id="PRU01091"/>
    </source>
</evidence>
<evidence type="ECO:0000256" key="1">
    <source>
        <dbReference type="ARBA" id="ARBA00005820"/>
    </source>
</evidence>
<accession>A0A8G1X7C2</accession>
<comment type="similarity">
    <text evidence="1">Belongs to the AfsR/DnrI/RedD regulatory family.</text>
</comment>
<dbReference type="InterPro" id="IPR051677">
    <property type="entry name" value="AfsR-DnrI-RedD_regulator"/>
</dbReference>
<name>A0A3N4RSG2_9ACTN</name>
<dbReference type="GO" id="GO:0006355">
    <property type="term" value="P:regulation of DNA-templated transcription"/>
    <property type="evidence" value="ECO:0007669"/>
    <property type="project" value="InterPro"/>
</dbReference>
<proteinExistence type="inferred from homology"/>
<evidence type="ECO:0000313" key="8">
    <source>
        <dbReference type="EMBL" id="ROR34027.1"/>
    </source>
</evidence>
<dbReference type="AlphaFoldDB" id="A0A3N4RSG2"/>
<dbReference type="InterPro" id="IPR005158">
    <property type="entry name" value="BTAD"/>
</dbReference>
<evidence type="ECO:0000256" key="2">
    <source>
        <dbReference type="ARBA" id="ARBA00023012"/>
    </source>
</evidence>
<dbReference type="Proteomes" id="UP000266906">
    <property type="component" value="Unassembled WGS sequence"/>
</dbReference>
<dbReference type="InterPro" id="IPR011990">
    <property type="entry name" value="TPR-like_helical_dom_sf"/>
</dbReference>
<dbReference type="SMART" id="SM00862">
    <property type="entry name" value="Trans_reg_C"/>
    <property type="match status" value="1"/>
</dbReference>
<keyword evidence="2" id="KW-0902">Two-component regulatory system</keyword>
<dbReference type="SMART" id="SM01043">
    <property type="entry name" value="BTAD"/>
    <property type="match status" value="1"/>
</dbReference>
<evidence type="ECO:0000313" key="9">
    <source>
        <dbReference type="EMBL" id="RPE26964.1"/>
    </source>
</evidence>
<keyword evidence="3" id="KW-0805">Transcription regulation</keyword>
<keyword evidence="4 6" id="KW-0238">DNA-binding</keyword>
<gene>
    <name evidence="9" type="ORF">EDD38_7601</name>
    <name evidence="8" type="ORF">EDD39_7588</name>
</gene>
<dbReference type="OrthoDB" id="4336084at2"/>
<dbReference type="InterPro" id="IPR016032">
    <property type="entry name" value="Sig_transdc_resp-reg_C-effctor"/>
</dbReference>
<dbReference type="GO" id="GO:0003677">
    <property type="term" value="F:DNA binding"/>
    <property type="evidence" value="ECO:0007669"/>
    <property type="project" value="UniProtKB-UniRule"/>
</dbReference>
<sequence length="273" mass="30286">MKIKVLGALSAEVNGISVVPTAGKPRQILALLALYPGRVVPVPTLMEEIWGTELPQSSLTTLQTYILQLRRLLGTAMGPDAPGSAKEVLATRYGGYLLQVPSEAVDVYTYERLLLEGRQAFEDGEDETAASRLREALDLWEGSALVDVRVGPVLEIEVMRLEESRLVARERRIDADLRLGRHSELLAELTDLIARHPQHEGLHSQAMVALYRSGRQAAALDVYRRLRHRLIEELGVEPSPQLQRMHQAMLVVDPLLDTAAGPRRTSTFDLYAA</sequence>
<protein>
    <submittedName>
        <fullName evidence="9">DNA-binding SARP family transcriptional activator</fullName>
    </submittedName>
</protein>
<keyword evidence="5" id="KW-0804">Transcription</keyword>
<dbReference type="InterPro" id="IPR001867">
    <property type="entry name" value="OmpR/PhoB-type_DNA-bd"/>
</dbReference>
<dbReference type="Proteomes" id="UP000267408">
    <property type="component" value="Unassembled WGS sequence"/>
</dbReference>
<comment type="caution">
    <text evidence="9">The sequence shown here is derived from an EMBL/GenBank/DDBJ whole genome shotgun (WGS) entry which is preliminary data.</text>
</comment>
<dbReference type="RefSeq" id="WP_030461726.1">
    <property type="nucleotide sequence ID" value="NZ_JBEXVB010000058.1"/>
</dbReference>
<evidence type="ECO:0000256" key="4">
    <source>
        <dbReference type="ARBA" id="ARBA00023125"/>
    </source>
</evidence>
<dbReference type="PROSITE" id="PS51755">
    <property type="entry name" value="OMPR_PHOB"/>
    <property type="match status" value="1"/>
</dbReference>
<feature type="DNA-binding region" description="OmpR/PhoB-type" evidence="6">
    <location>
        <begin position="1"/>
        <end position="100"/>
    </location>
</feature>
<dbReference type="SUPFAM" id="SSF46894">
    <property type="entry name" value="C-terminal effector domain of the bipartite response regulators"/>
    <property type="match status" value="1"/>
</dbReference>
<dbReference type="PANTHER" id="PTHR35807">
    <property type="entry name" value="TRANSCRIPTIONAL REGULATOR REDD-RELATED"/>
    <property type="match status" value="1"/>
</dbReference>
<evidence type="ECO:0000313" key="11">
    <source>
        <dbReference type="Proteomes" id="UP000267408"/>
    </source>
</evidence>
<dbReference type="GO" id="GO:0000160">
    <property type="term" value="P:phosphorelay signal transduction system"/>
    <property type="evidence" value="ECO:0007669"/>
    <property type="project" value="UniProtKB-KW"/>
</dbReference>
<evidence type="ECO:0000313" key="10">
    <source>
        <dbReference type="Proteomes" id="UP000266906"/>
    </source>
</evidence>
<dbReference type="CDD" id="cd15831">
    <property type="entry name" value="BTAD"/>
    <property type="match status" value="1"/>
</dbReference>
<keyword evidence="10" id="KW-1185">Reference proteome</keyword>
<dbReference type="Pfam" id="PF00486">
    <property type="entry name" value="Trans_reg_C"/>
    <property type="match status" value="1"/>
</dbReference>
<evidence type="ECO:0000256" key="5">
    <source>
        <dbReference type="ARBA" id="ARBA00023163"/>
    </source>
</evidence>
<dbReference type="Gene3D" id="1.10.10.10">
    <property type="entry name" value="Winged helix-like DNA-binding domain superfamily/Winged helix DNA-binding domain"/>
    <property type="match status" value="1"/>
</dbReference>
<feature type="domain" description="OmpR/PhoB-type" evidence="7">
    <location>
        <begin position="1"/>
        <end position="100"/>
    </location>
</feature>